<feature type="coiled-coil region" evidence="4">
    <location>
        <begin position="251"/>
        <end position="278"/>
    </location>
</feature>
<dbReference type="FunFam" id="3.30.70.270:FF:000001">
    <property type="entry name" value="Diguanylate cyclase domain protein"/>
    <property type="match status" value="1"/>
</dbReference>
<dbReference type="Proteomes" id="UP000245474">
    <property type="component" value="Unassembled WGS sequence"/>
</dbReference>
<dbReference type="PANTHER" id="PTHR45138">
    <property type="entry name" value="REGULATORY COMPONENTS OF SENSORY TRANSDUCTION SYSTEM"/>
    <property type="match status" value="1"/>
</dbReference>
<dbReference type="NCBIfam" id="TIGR00254">
    <property type="entry name" value="GGDEF"/>
    <property type="match status" value="1"/>
</dbReference>
<dbReference type="Gene3D" id="3.30.70.270">
    <property type="match status" value="1"/>
</dbReference>
<dbReference type="Pfam" id="PF01590">
    <property type="entry name" value="GAF"/>
    <property type="match status" value="1"/>
</dbReference>
<protein>
    <recommendedName>
        <fullName evidence="2">diguanylate cyclase</fullName>
        <ecNumber evidence="2">2.7.7.65</ecNumber>
    </recommendedName>
</protein>
<dbReference type="RefSeq" id="WP_109676284.1">
    <property type="nucleotide sequence ID" value="NZ_CP086615.1"/>
</dbReference>
<dbReference type="Gene3D" id="3.30.450.40">
    <property type="match status" value="1"/>
</dbReference>
<dbReference type="GO" id="GO:1902201">
    <property type="term" value="P:negative regulation of bacterial-type flagellum-dependent cell motility"/>
    <property type="evidence" value="ECO:0007669"/>
    <property type="project" value="TreeGrafter"/>
</dbReference>
<evidence type="ECO:0000259" key="6">
    <source>
        <dbReference type="PROSITE" id="PS50885"/>
    </source>
</evidence>
<dbReference type="InterPro" id="IPR003660">
    <property type="entry name" value="HAMP_dom"/>
</dbReference>
<evidence type="ECO:0000313" key="9">
    <source>
        <dbReference type="Proteomes" id="UP000245474"/>
    </source>
</evidence>
<evidence type="ECO:0000256" key="3">
    <source>
        <dbReference type="ARBA" id="ARBA00034247"/>
    </source>
</evidence>
<keyword evidence="4" id="KW-0175">Coiled coil</keyword>
<dbReference type="PANTHER" id="PTHR45138:SF9">
    <property type="entry name" value="DIGUANYLATE CYCLASE DGCM-RELATED"/>
    <property type="match status" value="1"/>
</dbReference>
<dbReference type="GO" id="GO:0007165">
    <property type="term" value="P:signal transduction"/>
    <property type="evidence" value="ECO:0007669"/>
    <property type="project" value="InterPro"/>
</dbReference>
<keyword evidence="9" id="KW-1185">Reference proteome</keyword>
<keyword evidence="5" id="KW-0812">Transmembrane</keyword>
<dbReference type="SUPFAM" id="SSF55073">
    <property type="entry name" value="Nucleotide cyclase"/>
    <property type="match status" value="1"/>
</dbReference>
<accession>A0A2U2N6Q0</accession>
<dbReference type="InterPro" id="IPR007891">
    <property type="entry name" value="CHASE3"/>
</dbReference>
<dbReference type="GO" id="GO:0043709">
    <property type="term" value="P:cell adhesion involved in single-species biofilm formation"/>
    <property type="evidence" value="ECO:0007669"/>
    <property type="project" value="TreeGrafter"/>
</dbReference>
<evidence type="ECO:0000256" key="5">
    <source>
        <dbReference type="SAM" id="Phobius"/>
    </source>
</evidence>
<keyword evidence="5" id="KW-0472">Membrane</keyword>
<evidence type="ECO:0000256" key="4">
    <source>
        <dbReference type="SAM" id="Coils"/>
    </source>
</evidence>
<feature type="domain" description="GGDEF" evidence="7">
    <location>
        <begin position="476"/>
        <end position="610"/>
    </location>
</feature>
<dbReference type="Gene3D" id="6.10.340.10">
    <property type="match status" value="1"/>
</dbReference>
<dbReference type="InterPro" id="IPR029016">
    <property type="entry name" value="GAF-like_dom_sf"/>
</dbReference>
<dbReference type="EMBL" id="QFFI01000004">
    <property type="protein sequence ID" value="PWG64861.1"/>
    <property type="molecule type" value="Genomic_DNA"/>
</dbReference>
<feature type="transmembrane region" description="Helical" evidence="5">
    <location>
        <begin position="12"/>
        <end position="31"/>
    </location>
</feature>
<evidence type="ECO:0000259" key="7">
    <source>
        <dbReference type="PROSITE" id="PS50887"/>
    </source>
</evidence>
<dbReference type="CDD" id="cd19410">
    <property type="entry name" value="HK9-like_sensor"/>
    <property type="match status" value="1"/>
</dbReference>
<dbReference type="SMART" id="SM00267">
    <property type="entry name" value="GGDEF"/>
    <property type="match status" value="1"/>
</dbReference>
<dbReference type="GO" id="GO:0005886">
    <property type="term" value="C:plasma membrane"/>
    <property type="evidence" value="ECO:0007669"/>
    <property type="project" value="TreeGrafter"/>
</dbReference>
<dbReference type="EC" id="2.7.7.65" evidence="2"/>
<gene>
    <name evidence="8" type="ORF">DEM34_03440</name>
</gene>
<dbReference type="PROSITE" id="PS50885">
    <property type="entry name" value="HAMP"/>
    <property type="match status" value="1"/>
</dbReference>
<reference evidence="8 9" key="1">
    <citation type="submission" date="2018-05" db="EMBL/GenBank/DDBJ databases">
        <title>Spiribacter halobius sp. nov., a moderately halophilic bacterium isolated from marine solar saltern.</title>
        <authorList>
            <person name="Zheng W.-S."/>
            <person name="Lu D.-C."/>
            <person name="Du Z.-J."/>
        </authorList>
    </citation>
    <scope>NUCLEOTIDE SEQUENCE [LARGE SCALE GENOMIC DNA]</scope>
    <source>
        <strain evidence="8 9">E85</strain>
    </source>
</reference>
<organism evidence="8 9">
    <name type="scientific">Sediminicurvatus halobius</name>
    <dbReference type="NCBI Taxonomy" id="2182432"/>
    <lineage>
        <taxon>Bacteria</taxon>
        <taxon>Pseudomonadati</taxon>
        <taxon>Pseudomonadota</taxon>
        <taxon>Gammaproteobacteria</taxon>
        <taxon>Chromatiales</taxon>
        <taxon>Ectothiorhodospiraceae</taxon>
        <taxon>Sediminicurvatus</taxon>
    </lineage>
</organism>
<name>A0A2U2N6Q0_9GAMM</name>
<comment type="caution">
    <text evidence="8">The sequence shown here is derived from an EMBL/GenBank/DDBJ whole genome shotgun (WGS) entry which is preliminary data.</text>
</comment>
<dbReference type="SMART" id="SM00304">
    <property type="entry name" value="HAMP"/>
    <property type="match status" value="1"/>
</dbReference>
<dbReference type="Pfam" id="PF05227">
    <property type="entry name" value="CHASE3"/>
    <property type="match status" value="1"/>
</dbReference>
<dbReference type="InterPro" id="IPR000160">
    <property type="entry name" value="GGDEF_dom"/>
</dbReference>
<dbReference type="Pfam" id="PF00672">
    <property type="entry name" value="HAMP"/>
    <property type="match status" value="1"/>
</dbReference>
<dbReference type="Pfam" id="PF00990">
    <property type="entry name" value="GGDEF"/>
    <property type="match status" value="1"/>
</dbReference>
<evidence type="ECO:0000256" key="2">
    <source>
        <dbReference type="ARBA" id="ARBA00012528"/>
    </source>
</evidence>
<keyword evidence="5" id="KW-1133">Transmembrane helix</keyword>
<feature type="transmembrane region" description="Helical" evidence="5">
    <location>
        <begin position="187"/>
        <end position="209"/>
    </location>
</feature>
<evidence type="ECO:0000256" key="1">
    <source>
        <dbReference type="ARBA" id="ARBA00001946"/>
    </source>
</evidence>
<comment type="catalytic activity">
    <reaction evidence="3">
        <text>2 GTP = 3',3'-c-di-GMP + 2 diphosphate</text>
        <dbReference type="Rhea" id="RHEA:24898"/>
        <dbReference type="ChEBI" id="CHEBI:33019"/>
        <dbReference type="ChEBI" id="CHEBI:37565"/>
        <dbReference type="ChEBI" id="CHEBI:58805"/>
        <dbReference type="EC" id="2.7.7.65"/>
    </reaction>
</comment>
<dbReference type="SUPFAM" id="SSF158472">
    <property type="entry name" value="HAMP domain-like"/>
    <property type="match status" value="1"/>
</dbReference>
<dbReference type="CDD" id="cd06225">
    <property type="entry name" value="HAMP"/>
    <property type="match status" value="1"/>
</dbReference>
<comment type="cofactor">
    <cofactor evidence="1">
        <name>Mg(2+)</name>
        <dbReference type="ChEBI" id="CHEBI:18420"/>
    </cofactor>
</comment>
<dbReference type="CDD" id="cd01949">
    <property type="entry name" value="GGDEF"/>
    <property type="match status" value="1"/>
</dbReference>
<dbReference type="SMART" id="SM00065">
    <property type="entry name" value="GAF"/>
    <property type="match status" value="1"/>
</dbReference>
<dbReference type="InterPro" id="IPR050469">
    <property type="entry name" value="Diguanylate_Cyclase"/>
</dbReference>
<proteinExistence type="predicted"/>
<dbReference type="PROSITE" id="PS50887">
    <property type="entry name" value="GGDEF"/>
    <property type="match status" value="1"/>
</dbReference>
<dbReference type="InterPro" id="IPR029787">
    <property type="entry name" value="Nucleotide_cyclase"/>
</dbReference>
<dbReference type="SUPFAM" id="SSF55781">
    <property type="entry name" value="GAF domain-like"/>
    <property type="match status" value="1"/>
</dbReference>
<feature type="domain" description="HAMP" evidence="6">
    <location>
        <begin position="207"/>
        <end position="259"/>
    </location>
</feature>
<evidence type="ECO:0000313" key="8">
    <source>
        <dbReference type="EMBL" id="PWG64861.1"/>
    </source>
</evidence>
<sequence length="612" mass="67817">MRGKLSLPTRVALVYLLPVLAIGALAIYVTLGLRTTLTTNEQVTETQDIISTARLVERLLIDAETSLRGYLITGDEDLLDPYDIAVFRFSRTIETLARQVADRPEQRRRTALARELFDRWQRSVASELIEARRGGQDFAAIVSTREGTGLVSAFRETLRELLEAAEQRLQDQLAASQSGFHRMETVAWVWLAAAVCITAGVGALLLLGLSRSVRDLTDSAQRIADGELDRRMTVRGDRDISAMATAFNRMADRLQATVQKQQRTQAELRERVDRLVALRTRESNLLTRMGELLQAADDREEAYRVVAQTARELFPDDSGALLMLTEDQDVLRLRSWGRHAERLGASAFAARECWALRRGKTHTGAGDEGELSCGHVDPAHPAPYICIPLVAQGETLGVLHLRNDEPEHEGTLDWTDAEHQLAATMAEHVALALANLELRHRLQEQSLRDPLTGLYNRRMLAEALPRELRRSARAEQSVALLLFDLDHFKQLNDDHGHDAGDAVLRHLAGLLGENFRGEDICCRFGGEEFAVVLPGADLEHARQRAEELRRCVAEAAVVHQGEALGDFTLSLGIAMAPQHGDSEERLIQAADEALYAAKAAGRNRVCVAGELA</sequence>
<dbReference type="OrthoDB" id="9812358at2"/>
<dbReference type="InterPro" id="IPR043128">
    <property type="entry name" value="Rev_trsase/Diguanyl_cyclase"/>
</dbReference>
<dbReference type="GO" id="GO:0052621">
    <property type="term" value="F:diguanylate cyclase activity"/>
    <property type="evidence" value="ECO:0007669"/>
    <property type="project" value="UniProtKB-EC"/>
</dbReference>
<dbReference type="InterPro" id="IPR003018">
    <property type="entry name" value="GAF"/>
</dbReference>
<dbReference type="AlphaFoldDB" id="A0A2U2N6Q0"/>